<dbReference type="OrthoDB" id="2596766at2759"/>
<evidence type="ECO:0000313" key="5">
    <source>
        <dbReference type="Proteomes" id="UP000321393"/>
    </source>
</evidence>
<organism evidence="4 6">
    <name type="scientific">Cucumis melo var. makuwa</name>
    <name type="common">Oriental melon</name>
    <dbReference type="NCBI Taxonomy" id="1194695"/>
    <lineage>
        <taxon>Eukaryota</taxon>
        <taxon>Viridiplantae</taxon>
        <taxon>Streptophyta</taxon>
        <taxon>Embryophyta</taxon>
        <taxon>Tracheophyta</taxon>
        <taxon>Spermatophyta</taxon>
        <taxon>Magnoliopsida</taxon>
        <taxon>eudicotyledons</taxon>
        <taxon>Gunneridae</taxon>
        <taxon>Pentapetalae</taxon>
        <taxon>rosids</taxon>
        <taxon>fabids</taxon>
        <taxon>Cucurbitales</taxon>
        <taxon>Cucurbitaceae</taxon>
        <taxon>Benincaseae</taxon>
        <taxon>Cucumis</taxon>
    </lineage>
</organism>
<comment type="caution">
    <text evidence="4">The sequence shown here is derived from an EMBL/GenBank/DDBJ whole genome shotgun (WGS) entry which is preliminary data.</text>
</comment>
<reference evidence="5 6" key="1">
    <citation type="submission" date="2019-08" db="EMBL/GenBank/DDBJ databases">
        <title>Draft genome sequences of two oriental melons (Cucumis melo L. var makuwa).</title>
        <authorList>
            <person name="Kwon S.-Y."/>
        </authorList>
    </citation>
    <scope>NUCLEOTIDE SEQUENCE [LARGE SCALE GENOMIC DNA]</scope>
    <source>
        <strain evidence="6">cv. Chang Bougi</strain>
        <strain evidence="5">cv. SW 3</strain>
        <tissue evidence="4">Leaf</tissue>
    </source>
</reference>
<feature type="domain" description="Retroviral polymerase SH3-like" evidence="2">
    <location>
        <begin position="144"/>
        <end position="178"/>
    </location>
</feature>
<name>A0A5D3E6P4_CUCMM</name>
<feature type="compositionally biased region" description="Polar residues" evidence="1">
    <location>
        <begin position="62"/>
        <end position="82"/>
    </location>
</feature>
<evidence type="ECO:0000256" key="1">
    <source>
        <dbReference type="SAM" id="MobiDB-lite"/>
    </source>
</evidence>
<accession>A0A5D3E6P4</accession>
<sequence length="268" mass="30445">MSTTKKVWDALQKKYNTEEAGSKKYVEKAHKHDQKEEEVNAIPKKKSTVVLKPDLKPKGNKMNVQNRGPKNQKNSKTSQSRSEPGRRGLSSYDHINKYDWGSEGNHHTTKVAGTVEVELKFTSDKTLILKEVLHTPEIQKNLGCLANVRIPDPKKRKLASRAYEYVFIGYSESSKAYRNSGGLVSQINEGSSSSSLPSVRIQFQDKELDLKPRRSKRVRVANDFGEDFEMYNVKEDPKDLTKALFSVDANLWQEGINDEINSLESNRT</sequence>
<feature type="compositionally biased region" description="Basic and acidic residues" evidence="1">
    <location>
        <begin position="18"/>
        <end position="38"/>
    </location>
</feature>
<dbReference type="EMBL" id="SSTE01002875">
    <property type="protein sequence ID" value="KAA0063255.1"/>
    <property type="molecule type" value="Genomic_DNA"/>
</dbReference>
<evidence type="ECO:0000313" key="4">
    <source>
        <dbReference type="EMBL" id="TYK31519.1"/>
    </source>
</evidence>
<evidence type="ECO:0000313" key="6">
    <source>
        <dbReference type="Proteomes" id="UP000321947"/>
    </source>
</evidence>
<protein>
    <submittedName>
        <fullName evidence="4">Retrovirus-related Pol polyprotein from transposon TNT 1-94</fullName>
    </submittedName>
</protein>
<dbReference type="EMBL" id="SSTD01000141">
    <property type="protein sequence ID" value="TYK31519.1"/>
    <property type="molecule type" value="Genomic_DNA"/>
</dbReference>
<feature type="region of interest" description="Disordered" evidence="1">
    <location>
        <begin position="18"/>
        <end position="94"/>
    </location>
</feature>
<dbReference type="InterPro" id="IPR057670">
    <property type="entry name" value="SH3_retrovirus"/>
</dbReference>
<dbReference type="Pfam" id="PF25597">
    <property type="entry name" value="SH3_retrovirus"/>
    <property type="match status" value="1"/>
</dbReference>
<evidence type="ECO:0000259" key="2">
    <source>
        <dbReference type="Pfam" id="PF25597"/>
    </source>
</evidence>
<dbReference type="Proteomes" id="UP000321947">
    <property type="component" value="Unassembled WGS sequence"/>
</dbReference>
<dbReference type="AlphaFoldDB" id="A0A5D3E6P4"/>
<dbReference type="Proteomes" id="UP000321393">
    <property type="component" value="Unassembled WGS sequence"/>
</dbReference>
<proteinExistence type="predicted"/>
<evidence type="ECO:0000313" key="3">
    <source>
        <dbReference type="EMBL" id="KAA0063255.1"/>
    </source>
</evidence>
<gene>
    <name evidence="4" type="ORF">E5676_scaffold455G008400</name>
    <name evidence="3" type="ORF">E6C27_scaffold205G00740</name>
</gene>